<dbReference type="InterPro" id="IPR027417">
    <property type="entry name" value="P-loop_NTPase"/>
</dbReference>
<gene>
    <name evidence="1" type="ORF">SAMN05216464_11379</name>
</gene>
<dbReference type="PANTHER" id="PTHR32182:SF23">
    <property type="entry name" value="ATP BINDING PROTEIN"/>
    <property type="match status" value="1"/>
</dbReference>
<dbReference type="OrthoDB" id="997844at2"/>
<reference evidence="1 2" key="1">
    <citation type="submission" date="2016-10" db="EMBL/GenBank/DDBJ databases">
        <authorList>
            <person name="de Groot N.N."/>
        </authorList>
    </citation>
    <scope>NUCLEOTIDE SEQUENCE [LARGE SCALE GENOMIC DNA]</scope>
    <source>
        <strain evidence="1 2">47C3B</strain>
    </source>
</reference>
<dbReference type="RefSeq" id="WP_091153189.1">
    <property type="nucleotide sequence ID" value="NZ_FNAI01000013.1"/>
</dbReference>
<proteinExistence type="predicted"/>
<keyword evidence="2" id="KW-1185">Reference proteome</keyword>
<evidence type="ECO:0000313" key="1">
    <source>
        <dbReference type="EMBL" id="SDF13620.1"/>
    </source>
</evidence>
<name>A0A1G7ILL3_9SPHI</name>
<organism evidence="1 2">
    <name type="scientific">Mucilaginibacter pineti</name>
    <dbReference type="NCBI Taxonomy" id="1391627"/>
    <lineage>
        <taxon>Bacteria</taxon>
        <taxon>Pseudomonadati</taxon>
        <taxon>Bacteroidota</taxon>
        <taxon>Sphingobacteriia</taxon>
        <taxon>Sphingobacteriales</taxon>
        <taxon>Sphingobacteriaceae</taxon>
        <taxon>Mucilaginibacter</taxon>
    </lineage>
</organism>
<dbReference type="STRING" id="1391627.SAMN05216464_11379"/>
<dbReference type="PANTHER" id="PTHR32182">
    <property type="entry name" value="DNA REPLICATION AND REPAIR PROTEIN RECF"/>
    <property type="match status" value="1"/>
</dbReference>
<dbReference type="SUPFAM" id="SSF52540">
    <property type="entry name" value="P-loop containing nucleoside triphosphate hydrolases"/>
    <property type="match status" value="1"/>
</dbReference>
<evidence type="ECO:0000313" key="2">
    <source>
        <dbReference type="Proteomes" id="UP000199072"/>
    </source>
</evidence>
<dbReference type="AlphaFoldDB" id="A0A1G7ILL3"/>
<accession>A0A1G7ILL3</accession>
<protein>
    <submittedName>
        <fullName evidence="1">AAA ATPase domain-containing protein</fullName>
    </submittedName>
</protein>
<sequence>MPEDSNDNDFKIIAIKAGPSCLPEFYKVLEKTKAYFFYPGYDLDDNDNYKKFPSAPEKLFSIPGGPTLNISAIAGQNGSGKSTIIELLFMAMNNLAKALDIKGDLQLVEGLEVSVFFKRNGHYRFHIKNSVPELHAYDDKGVLTTRNLYHKKLEMIQDFFYTVAVNYSHYAYNSLDIKPKAQKDWLKPLFHKNDSYQTPIVINPYRNKGVININTENELVSQRLMTNLVRQTVDKELNFRQLTDNLKATDFVLRLNESKDTVPLYEEREKQADGSFSVTNWLIGMIDPDFEKVLVGIDAVTHFGYVKDSFAKMSGGERYEALHYLVRKLITMSVKYSDYHGYFKQSVRDFDWGNLQKYVEEIMADPSHIAFKFKQTINYLKYPEINKLYTDKRELPIEDISQAIIQLLGTPGITNLKPVELLPPPIFIVDILLLANDDKGKKITFDTLSSGEKQLVYSVSSILYHLINLESVASKKDKPKRKYNFINIIFEEIELYFHPEIQRRYIKYLRDSISRLSLKKIHGINLIFVTHSPFILSDIPNDHIMFLKVAERKAVQFTQEKKTFGANIHNLLNDAFFMTNGFCGAFAIEKITLIIDHLNLKRDLKKLELQIADRKKKPSKMAMPHKILSTGVLDADNLKIEEEEEKKQSDLKLEIAGIDSSGFPAIIDMIGEPIVARKLREMIAEVDGRSQEDQIRDEIARLQKLLPTDTKLK</sequence>
<dbReference type="EMBL" id="FNAI01000013">
    <property type="protein sequence ID" value="SDF13620.1"/>
    <property type="molecule type" value="Genomic_DNA"/>
</dbReference>
<dbReference type="Gene3D" id="3.40.50.300">
    <property type="entry name" value="P-loop containing nucleotide triphosphate hydrolases"/>
    <property type="match status" value="2"/>
</dbReference>
<dbReference type="Proteomes" id="UP000199072">
    <property type="component" value="Unassembled WGS sequence"/>
</dbReference>
<dbReference type="GO" id="GO:0006302">
    <property type="term" value="P:double-strand break repair"/>
    <property type="evidence" value="ECO:0007669"/>
    <property type="project" value="TreeGrafter"/>
</dbReference>
<dbReference type="GO" id="GO:0000731">
    <property type="term" value="P:DNA synthesis involved in DNA repair"/>
    <property type="evidence" value="ECO:0007669"/>
    <property type="project" value="TreeGrafter"/>
</dbReference>